<evidence type="ECO:0000256" key="5">
    <source>
        <dbReference type="ARBA" id="ARBA00023136"/>
    </source>
</evidence>
<feature type="domain" description="Ion transport" evidence="7">
    <location>
        <begin position="722"/>
        <end position="985"/>
    </location>
</feature>
<dbReference type="PANTHER" id="PTHR10582:SF2">
    <property type="entry name" value="INACTIVE"/>
    <property type="match status" value="1"/>
</dbReference>
<evidence type="ECO:0000256" key="2">
    <source>
        <dbReference type="ARBA" id="ARBA00022692"/>
    </source>
</evidence>
<evidence type="ECO:0000313" key="9">
    <source>
        <dbReference type="Proteomes" id="UP000233469"/>
    </source>
</evidence>
<evidence type="ECO:0000313" key="8">
    <source>
        <dbReference type="EMBL" id="PKK73497.1"/>
    </source>
</evidence>
<organism evidence="8 9">
    <name type="scientific">Rhizophagus irregularis</name>
    <dbReference type="NCBI Taxonomy" id="588596"/>
    <lineage>
        <taxon>Eukaryota</taxon>
        <taxon>Fungi</taxon>
        <taxon>Fungi incertae sedis</taxon>
        <taxon>Mucoromycota</taxon>
        <taxon>Glomeromycotina</taxon>
        <taxon>Glomeromycetes</taxon>
        <taxon>Glomerales</taxon>
        <taxon>Glomeraceae</taxon>
        <taxon>Rhizophagus</taxon>
    </lineage>
</organism>
<evidence type="ECO:0000259" key="7">
    <source>
        <dbReference type="Pfam" id="PF00520"/>
    </source>
</evidence>
<proteinExistence type="predicted"/>
<dbReference type="PANTHER" id="PTHR10582">
    <property type="entry name" value="TRANSIENT RECEPTOR POTENTIAL ION CHANNEL PROTEIN"/>
    <property type="match status" value="1"/>
</dbReference>
<name>A0A2N1NHU6_9GLOM</name>
<feature type="transmembrane region" description="Helical" evidence="6">
    <location>
        <begin position="845"/>
        <end position="866"/>
    </location>
</feature>
<keyword evidence="4 6" id="KW-1133">Transmembrane helix</keyword>
<dbReference type="InterPro" id="IPR024862">
    <property type="entry name" value="TRPV"/>
</dbReference>
<feature type="transmembrane region" description="Helical" evidence="6">
    <location>
        <begin position="818"/>
        <end position="838"/>
    </location>
</feature>
<reference evidence="8 9" key="2">
    <citation type="submission" date="2017-10" db="EMBL/GenBank/DDBJ databases">
        <title>Extensive intraspecific genome diversity in a model arbuscular mycorrhizal fungus.</title>
        <authorList>
            <person name="Chen E.C.H."/>
            <person name="Morin E."/>
            <person name="Baudet D."/>
            <person name="Noel J."/>
            <person name="Ndikumana S."/>
            <person name="Charron P."/>
            <person name="St-Onge C."/>
            <person name="Giorgi J."/>
            <person name="Grigoriev I.V."/>
            <person name="Roux C."/>
            <person name="Martin F.M."/>
            <person name="Corradi N."/>
        </authorList>
    </citation>
    <scope>NUCLEOTIDE SEQUENCE [LARGE SCALE GENOMIC DNA]</scope>
    <source>
        <strain evidence="8 9">C2</strain>
    </source>
</reference>
<feature type="transmembrane region" description="Helical" evidence="6">
    <location>
        <begin position="713"/>
        <end position="733"/>
    </location>
</feature>
<protein>
    <recommendedName>
        <fullName evidence="7">Ion transport domain-containing protein</fullName>
    </recommendedName>
</protein>
<reference evidence="8 9" key="1">
    <citation type="submission" date="2016-04" db="EMBL/GenBank/DDBJ databases">
        <title>Genome analyses suggest a sexual origin of heterokaryosis in a supposedly ancient asexual fungus.</title>
        <authorList>
            <person name="Ropars J."/>
            <person name="Sedzielewska K."/>
            <person name="Noel J."/>
            <person name="Charron P."/>
            <person name="Farinelli L."/>
            <person name="Marton T."/>
            <person name="Kruger M."/>
            <person name="Pelin A."/>
            <person name="Brachmann A."/>
            <person name="Corradi N."/>
        </authorList>
    </citation>
    <scope>NUCLEOTIDE SEQUENCE [LARGE SCALE GENOMIC DNA]</scope>
    <source>
        <strain evidence="8 9">C2</strain>
    </source>
</reference>
<keyword evidence="3" id="KW-0677">Repeat</keyword>
<feature type="transmembrane region" description="Helical" evidence="6">
    <location>
        <begin position="775"/>
        <end position="798"/>
    </location>
</feature>
<comment type="caution">
    <text evidence="8">The sequence shown here is derived from an EMBL/GenBank/DDBJ whole genome shotgun (WGS) entry which is preliminary data.</text>
</comment>
<comment type="subcellular location">
    <subcellularLocation>
        <location evidence="1">Membrane</location>
        <topology evidence="1">Multi-pass membrane protein</topology>
    </subcellularLocation>
</comment>
<dbReference type="Proteomes" id="UP000233469">
    <property type="component" value="Unassembled WGS sequence"/>
</dbReference>
<gene>
    <name evidence="8" type="ORF">RhiirC2_775974</name>
</gene>
<evidence type="ECO:0000256" key="3">
    <source>
        <dbReference type="ARBA" id="ARBA00022737"/>
    </source>
</evidence>
<evidence type="ECO:0000256" key="4">
    <source>
        <dbReference type="ARBA" id="ARBA00022989"/>
    </source>
</evidence>
<dbReference type="AlphaFoldDB" id="A0A2N1NHU6"/>
<dbReference type="GO" id="GO:0005886">
    <property type="term" value="C:plasma membrane"/>
    <property type="evidence" value="ECO:0007669"/>
    <property type="project" value="TreeGrafter"/>
</dbReference>
<dbReference type="VEuPathDB" id="FungiDB:FUN_021229"/>
<dbReference type="VEuPathDB" id="FungiDB:RhiirA1_457749"/>
<dbReference type="VEuPathDB" id="FungiDB:RhiirFUN_003038"/>
<evidence type="ECO:0000256" key="1">
    <source>
        <dbReference type="ARBA" id="ARBA00004141"/>
    </source>
</evidence>
<dbReference type="Pfam" id="PF00520">
    <property type="entry name" value="Ion_trans"/>
    <property type="match status" value="1"/>
</dbReference>
<dbReference type="VEuPathDB" id="FungiDB:RhiirA1_514095"/>
<keyword evidence="5 6" id="KW-0472">Membrane</keyword>
<dbReference type="GO" id="GO:0098703">
    <property type="term" value="P:calcium ion import across plasma membrane"/>
    <property type="evidence" value="ECO:0007669"/>
    <property type="project" value="TreeGrafter"/>
</dbReference>
<dbReference type="EMBL" id="LLXL01000368">
    <property type="protein sequence ID" value="PKK73497.1"/>
    <property type="molecule type" value="Genomic_DNA"/>
</dbReference>
<sequence length="1067" mass="125792">MGDEIIQIDEKRDKDNVDNEIVLHNPRDPHSAHNGKQVFLVSLSPKGTYVVTYSEDDKSIEGWIIKDSNLILDPEASVYKLPRSGYIRDIKVNDSKIVCFVNKMKEFVYHVEIFRMSNENQKFKLNPLPKRWWYDKMSNELSLVSSHELTSLAPYNKVIKEVLVDDDNIWVISPNYLFHWDLKTFQLKFSYSLGFTTTYKNENNEKFTVITKGNSIVVNYSNEIAIFLKEVHYPIRNIQLKGTNIKIEFCEVQNNVYLLAFDIPEKDETQNIILCIINDISKQPIDASIIFNDEDSENDSKNKFILYKYNSESKKAIRLINGKLEYINLLDLKLHEFFESYRDDDDLVGWNDYLGQTFKKYCYNDTLAFPDMENIRSLLSESSKYIKDLFSDEYENKNIATKDINFNNQKYKWRIELKNDELDEVDEPDELDELVKLDKLSVYSDKEEFLCSKDLGIKSKSLNWKILNNNALALNSYNEFMIIYEYDIYNKCIKTQYFIYKCEGLNIKDFAGPILPMTYAEDIKYIASLKEYFTILLESIISIIEDERCLAKYGPNLLSNLVKSADPELTRHIEDIYNKCIKLVKEDPKGNLKFLNIITSFMNDLYKKYPDYITKFNSEMFMILNPFNERIVNGEYSHFYAFSREVKISKITRYSKFFRFEYFQTLFYLFLPYLLGSKSIQCITLIVPYIDYSRYPLEYSWWKEIFYPQSSSVFVKTCDILFYYLVIIYGFTIASYPTNSITQEIRIKLYQTSIAFGFYHLLFELRQFSWNPKKYFLSIWNLFDLSAYLSATIASIYWVKYDDIPDWAISISCLLLDLKFLLFFRVFEYFGVYFAIIFGVAKRVFSFLVVLAIIILSFAHAFFLLLHPENLLDSLSAQNPNDPNNPWTLSNTYNQVDENGNETLIIQVPSENTNLFYSYPTSLLATYLFLTGNQNSLSPWAPNPTTENTILFLLMAVFSFLIVIYLMNLFIGLLNMAIEEDNDRASYLVQKAEVIAEIEILYLLPHQRRWRSWFPEVIYYNVSVEKARKYIREAIKEGKWKMDDWPEMKHKILKLLSMDDTIVNQAV</sequence>
<keyword evidence="2 6" id="KW-0812">Transmembrane</keyword>
<dbReference type="GO" id="GO:0005262">
    <property type="term" value="F:calcium channel activity"/>
    <property type="evidence" value="ECO:0007669"/>
    <property type="project" value="TreeGrafter"/>
</dbReference>
<feature type="transmembrane region" description="Helical" evidence="6">
    <location>
        <begin position="950"/>
        <end position="974"/>
    </location>
</feature>
<accession>A0A2N1NHU6</accession>
<dbReference type="Gene3D" id="1.10.287.70">
    <property type="match status" value="1"/>
</dbReference>
<evidence type="ECO:0000256" key="6">
    <source>
        <dbReference type="SAM" id="Phobius"/>
    </source>
</evidence>
<dbReference type="InterPro" id="IPR005821">
    <property type="entry name" value="Ion_trans_dom"/>
</dbReference>